<proteinExistence type="predicted"/>
<protein>
    <submittedName>
        <fullName evidence="2">Uncharacterized protein</fullName>
    </submittedName>
</protein>
<organism evidence="2 3">
    <name type="scientific">Piloderma croceum (strain F 1598)</name>
    <dbReference type="NCBI Taxonomy" id="765440"/>
    <lineage>
        <taxon>Eukaryota</taxon>
        <taxon>Fungi</taxon>
        <taxon>Dikarya</taxon>
        <taxon>Basidiomycota</taxon>
        <taxon>Agaricomycotina</taxon>
        <taxon>Agaricomycetes</taxon>
        <taxon>Agaricomycetidae</taxon>
        <taxon>Atheliales</taxon>
        <taxon>Atheliaceae</taxon>
        <taxon>Piloderma</taxon>
    </lineage>
</organism>
<dbReference type="AlphaFoldDB" id="A0A0C3FV76"/>
<dbReference type="Proteomes" id="UP000054166">
    <property type="component" value="Unassembled WGS sequence"/>
</dbReference>
<evidence type="ECO:0000313" key="2">
    <source>
        <dbReference type="EMBL" id="KIM88325.1"/>
    </source>
</evidence>
<dbReference type="HOGENOM" id="CLU_2469874_0_0_1"/>
<evidence type="ECO:0000313" key="3">
    <source>
        <dbReference type="Proteomes" id="UP000054166"/>
    </source>
</evidence>
<reference evidence="2 3" key="1">
    <citation type="submission" date="2014-04" db="EMBL/GenBank/DDBJ databases">
        <authorList>
            <consortium name="DOE Joint Genome Institute"/>
            <person name="Kuo A."/>
            <person name="Tarkka M."/>
            <person name="Buscot F."/>
            <person name="Kohler A."/>
            <person name="Nagy L.G."/>
            <person name="Floudas D."/>
            <person name="Copeland A."/>
            <person name="Barry K.W."/>
            <person name="Cichocki N."/>
            <person name="Veneault-Fourrey C."/>
            <person name="LaButti K."/>
            <person name="Lindquist E.A."/>
            <person name="Lipzen A."/>
            <person name="Lundell T."/>
            <person name="Morin E."/>
            <person name="Murat C."/>
            <person name="Sun H."/>
            <person name="Tunlid A."/>
            <person name="Henrissat B."/>
            <person name="Grigoriev I.V."/>
            <person name="Hibbett D.S."/>
            <person name="Martin F."/>
            <person name="Nordberg H.P."/>
            <person name="Cantor M.N."/>
            <person name="Hua S.X."/>
        </authorList>
    </citation>
    <scope>NUCLEOTIDE SEQUENCE [LARGE SCALE GENOMIC DNA]</scope>
    <source>
        <strain evidence="2 3">F 1598</strain>
    </source>
</reference>
<dbReference type="InParanoid" id="A0A0C3FV76"/>
<accession>A0A0C3FV76</accession>
<reference evidence="3" key="2">
    <citation type="submission" date="2015-01" db="EMBL/GenBank/DDBJ databases">
        <title>Evolutionary Origins and Diversification of the Mycorrhizal Mutualists.</title>
        <authorList>
            <consortium name="DOE Joint Genome Institute"/>
            <consortium name="Mycorrhizal Genomics Consortium"/>
            <person name="Kohler A."/>
            <person name="Kuo A."/>
            <person name="Nagy L.G."/>
            <person name="Floudas D."/>
            <person name="Copeland A."/>
            <person name="Barry K.W."/>
            <person name="Cichocki N."/>
            <person name="Veneault-Fourrey C."/>
            <person name="LaButti K."/>
            <person name="Lindquist E.A."/>
            <person name="Lipzen A."/>
            <person name="Lundell T."/>
            <person name="Morin E."/>
            <person name="Murat C."/>
            <person name="Riley R."/>
            <person name="Ohm R."/>
            <person name="Sun H."/>
            <person name="Tunlid A."/>
            <person name="Henrissat B."/>
            <person name="Grigoriev I.V."/>
            <person name="Hibbett D.S."/>
            <person name="Martin F."/>
        </authorList>
    </citation>
    <scope>NUCLEOTIDE SEQUENCE [LARGE SCALE GENOMIC DNA]</scope>
    <source>
        <strain evidence="3">F 1598</strain>
    </source>
</reference>
<feature type="region of interest" description="Disordered" evidence="1">
    <location>
        <begin position="41"/>
        <end position="72"/>
    </location>
</feature>
<sequence>MPTLTPPQPQQAETWIALHITHILHLANICRMSIRECISAGSGAPNPVEAGHNGTKSDNNHPSDTSTSHRTSSILRDLNIDVFQCIAD</sequence>
<dbReference type="EMBL" id="KN832977">
    <property type="protein sequence ID" value="KIM88325.1"/>
    <property type="molecule type" value="Genomic_DNA"/>
</dbReference>
<feature type="compositionally biased region" description="Polar residues" evidence="1">
    <location>
        <begin position="54"/>
        <end position="72"/>
    </location>
</feature>
<gene>
    <name evidence="2" type="ORF">PILCRDRAFT_3341</name>
</gene>
<keyword evidence="3" id="KW-1185">Reference proteome</keyword>
<name>A0A0C3FV76_PILCF</name>
<evidence type="ECO:0000256" key="1">
    <source>
        <dbReference type="SAM" id="MobiDB-lite"/>
    </source>
</evidence>